<dbReference type="HOGENOM" id="CLU_027949_0_0_6"/>
<dbReference type="PIRSF" id="PIRSF002746">
    <property type="entry name" value="Gluconate_transporter"/>
    <property type="match status" value="1"/>
</dbReference>
<keyword evidence="1" id="KW-0472">Membrane</keyword>
<dbReference type="PANTHER" id="PTHR30354">
    <property type="entry name" value="GNT FAMILY GLUCONATE TRANSPORTER"/>
    <property type="match status" value="1"/>
</dbReference>
<keyword evidence="1" id="KW-0812">Transmembrane</keyword>
<dbReference type="RefSeq" id="WP_019693245.1">
    <property type="nucleotide sequence ID" value="NZ_AFOY02000014.1"/>
</dbReference>
<feature type="transmembrane region" description="Helical" evidence="1">
    <location>
        <begin position="386"/>
        <end position="409"/>
    </location>
</feature>
<feature type="transmembrane region" description="Helical" evidence="1">
    <location>
        <begin position="141"/>
        <end position="159"/>
    </location>
</feature>
<feature type="transmembrane region" description="Helical" evidence="1">
    <location>
        <begin position="179"/>
        <end position="199"/>
    </location>
</feature>
<dbReference type="InterPro" id="IPR003474">
    <property type="entry name" value="Glcn_transporter"/>
</dbReference>
<dbReference type="AlphaFoldDB" id="A0A010RP09"/>
<proteinExistence type="predicted"/>
<name>A0A010RP09_PSEFL</name>
<feature type="transmembrane region" description="Helical" evidence="1">
    <location>
        <begin position="429"/>
        <end position="445"/>
    </location>
</feature>
<feature type="transmembrane region" description="Helical" evidence="1">
    <location>
        <begin position="7"/>
        <end position="23"/>
    </location>
</feature>
<keyword evidence="1" id="KW-1133">Transmembrane helix</keyword>
<evidence type="ECO:0000313" key="3">
    <source>
        <dbReference type="Proteomes" id="UP000022611"/>
    </source>
</evidence>
<feature type="transmembrane region" description="Helical" evidence="1">
    <location>
        <begin position="230"/>
        <end position="253"/>
    </location>
</feature>
<feature type="transmembrane region" description="Helical" evidence="1">
    <location>
        <begin position="344"/>
        <end position="374"/>
    </location>
</feature>
<feature type="transmembrane region" description="Helical" evidence="1">
    <location>
        <begin position="259"/>
        <end position="282"/>
    </location>
</feature>
<evidence type="ECO:0000313" key="2">
    <source>
        <dbReference type="EMBL" id="EXF94226.1"/>
    </source>
</evidence>
<dbReference type="PATRIC" id="fig|1042209.11.peg.2840"/>
<dbReference type="EMBL" id="AFOY02000014">
    <property type="protein sequence ID" value="EXF94226.1"/>
    <property type="molecule type" value="Genomic_DNA"/>
</dbReference>
<comment type="caution">
    <text evidence="2">The sequence shown here is derived from an EMBL/GenBank/DDBJ whole genome shotgun (WGS) entry which is preliminary data.</text>
</comment>
<dbReference type="PANTHER" id="PTHR30354:SF6">
    <property type="entry name" value="D-SERINE TRANSPORTER DSDX"/>
    <property type="match status" value="1"/>
</dbReference>
<organism evidence="2 3">
    <name type="scientific">Pseudomonas fluorescens HK44</name>
    <dbReference type="NCBI Taxonomy" id="1042209"/>
    <lineage>
        <taxon>Bacteria</taxon>
        <taxon>Pseudomonadati</taxon>
        <taxon>Pseudomonadota</taxon>
        <taxon>Gammaproteobacteria</taxon>
        <taxon>Pseudomonadales</taxon>
        <taxon>Pseudomonadaceae</taxon>
        <taxon>Pseudomonas</taxon>
    </lineage>
</organism>
<dbReference type="OrthoDB" id="9787129at2"/>
<protein>
    <submittedName>
        <fullName evidence="2">Permease</fullName>
    </submittedName>
</protein>
<dbReference type="eggNOG" id="COG2610">
    <property type="taxonomic scope" value="Bacteria"/>
</dbReference>
<feature type="transmembrane region" description="Helical" evidence="1">
    <location>
        <begin position="104"/>
        <end position="134"/>
    </location>
</feature>
<feature type="transmembrane region" description="Helical" evidence="1">
    <location>
        <begin position="29"/>
        <end position="50"/>
    </location>
</feature>
<gene>
    <name evidence="2" type="ORF">HK44_002465</name>
</gene>
<evidence type="ECO:0000256" key="1">
    <source>
        <dbReference type="SAM" id="Phobius"/>
    </source>
</evidence>
<feature type="transmembrane region" description="Helical" evidence="1">
    <location>
        <begin position="303"/>
        <end position="324"/>
    </location>
</feature>
<dbReference type="GO" id="GO:0005886">
    <property type="term" value="C:plasma membrane"/>
    <property type="evidence" value="ECO:0007669"/>
    <property type="project" value="TreeGrafter"/>
</dbReference>
<accession>A0A010RP09</accession>
<sequence length="446" mass="47062">MVSSTSLLWVLLAAIVMIVVLIVRFKVHAFLTLIAACAVVGVGSGMPLTAMLTSFQKGMGDTLGFLAAIIGLGSILGKMLEESGGAERIAQTLLTTLGKQRASWVMMLVGFIAGIPVFFEVGYILLIPLVYVVAKETRINLLYLGVPLGVSLMCVHCMLPPHPAAMAITNMLGADVGKVILYGLLVGLPTAIIAGPLWIRLVARIDAPATQEAFLQERCEARNNRVLPSFWLTLLTILLPLVLMVGKTFAVALPKDSTAFALISFLGHPLVALVIAVVFAYWSLGMRRGLSMLDLLGHTQKSLPPLASILLIIGAGGAFNGILIDSGIGKVLADALTQLDINPVVLAWLVAGLMHFAVGSATVAMMSAAAIVMPTLAAHSAYSKEIIVIAIGAGAIGWTHVTDSAFWVVKEYLGVSLADALKTFTSSTVLASVIALLLTLTLFHFI</sequence>
<dbReference type="GO" id="GO:0015128">
    <property type="term" value="F:gluconate transmembrane transporter activity"/>
    <property type="evidence" value="ECO:0007669"/>
    <property type="project" value="InterPro"/>
</dbReference>
<dbReference type="Proteomes" id="UP000022611">
    <property type="component" value="Unassembled WGS sequence"/>
</dbReference>
<dbReference type="Pfam" id="PF02447">
    <property type="entry name" value="GntP_permease"/>
    <property type="match status" value="1"/>
</dbReference>
<dbReference type="NCBIfam" id="TIGR00791">
    <property type="entry name" value="gntP"/>
    <property type="match status" value="1"/>
</dbReference>
<reference evidence="2 3" key="1">
    <citation type="journal article" date="2011" name="J. Bacteriol.">
        <title>Draft genome sequence of the polycyclic aromatic hydrocarbon-degrading, genetically engineered bioluminescent bioreporter Pseudomonas fluorescens HK44.</title>
        <authorList>
            <person name="Chauhan A."/>
            <person name="Layton A.C."/>
            <person name="Williams D.E."/>
            <person name="Smartt A.E."/>
            <person name="Ripp S."/>
            <person name="Karpinets T.V."/>
            <person name="Brown S.D."/>
            <person name="Sayler G.S."/>
        </authorList>
    </citation>
    <scope>NUCLEOTIDE SEQUENCE [LARGE SCALE GENOMIC DNA]</scope>
    <source>
        <strain evidence="2 3">HK44</strain>
    </source>
</reference>